<dbReference type="EMBL" id="DXGD01000324">
    <property type="protein sequence ID" value="HIX00222.1"/>
    <property type="molecule type" value="Genomic_DNA"/>
</dbReference>
<organism evidence="3 4">
    <name type="scientific">Candidatus Nesterenkonia stercoripullorum</name>
    <dbReference type="NCBI Taxonomy" id="2838701"/>
    <lineage>
        <taxon>Bacteria</taxon>
        <taxon>Bacillati</taxon>
        <taxon>Actinomycetota</taxon>
        <taxon>Actinomycetes</taxon>
        <taxon>Micrococcales</taxon>
        <taxon>Micrococcaceae</taxon>
        <taxon>Nesterenkonia</taxon>
    </lineage>
</organism>
<feature type="transmembrane region" description="Helical" evidence="2">
    <location>
        <begin position="131"/>
        <end position="154"/>
    </location>
</feature>
<keyword evidence="2" id="KW-1133">Transmembrane helix</keyword>
<dbReference type="AlphaFoldDB" id="A0A9D2A8T4"/>
<evidence type="ECO:0000256" key="2">
    <source>
        <dbReference type="SAM" id="Phobius"/>
    </source>
</evidence>
<keyword evidence="2" id="KW-0472">Membrane</keyword>
<feature type="region of interest" description="Disordered" evidence="1">
    <location>
        <begin position="434"/>
        <end position="461"/>
    </location>
</feature>
<reference evidence="3" key="1">
    <citation type="journal article" date="2021" name="PeerJ">
        <title>Extensive microbial diversity within the chicken gut microbiome revealed by metagenomics and culture.</title>
        <authorList>
            <person name="Gilroy R."/>
            <person name="Ravi A."/>
            <person name="Getino M."/>
            <person name="Pursley I."/>
            <person name="Horton D.L."/>
            <person name="Alikhan N.F."/>
            <person name="Baker D."/>
            <person name="Gharbi K."/>
            <person name="Hall N."/>
            <person name="Watson M."/>
            <person name="Adriaenssens E.M."/>
            <person name="Foster-Nyarko E."/>
            <person name="Jarju S."/>
            <person name="Secka A."/>
            <person name="Antonio M."/>
            <person name="Oren A."/>
            <person name="Chaudhuri R.R."/>
            <person name="La Ragione R."/>
            <person name="Hildebrand F."/>
            <person name="Pallen M.J."/>
        </authorList>
    </citation>
    <scope>NUCLEOTIDE SEQUENCE</scope>
    <source>
        <strain evidence="3">ChiHejej3B27-3195</strain>
    </source>
</reference>
<feature type="transmembrane region" description="Helical" evidence="2">
    <location>
        <begin position="18"/>
        <end position="44"/>
    </location>
</feature>
<feature type="transmembrane region" description="Helical" evidence="2">
    <location>
        <begin position="253"/>
        <end position="279"/>
    </location>
</feature>
<reference evidence="3" key="2">
    <citation type="submission" date="2021-04" db="EMBL/GenBank/DDBJ databases">
        <authorList>
            <person name="Gilroy R."/>
        </authorList>
    </citation>
    <scope>NUCLEOTIDE SEQUENCE</scope>
    <source>
        <strain evidence="3">ChiHejej3B27-3195</strain>
    </source>
</reference>
<evidence type="ECO:0000256" key="1">
    <source>
        <dbReference type="SAM" id="MobiDB-lite"/>
    </source>
</evidence>
<feature type="transmembrane region" description="Helical" evidence="2">
    <location>
        <begin position="359"/>
        <end position="384"/>
    </location>
</feature>
<feature type="transmembrane region" description="Helical" evidence="2">
    <location>
        <begin position="317"/>
        <end position="338"/>
    </location>
</feature>
<feature type="transmembrane region" description="Helical" evidence="2">
    <location>
        <begin position="404"/>
        <end position="427"/>
    </location>
</feature>
<accession>A0A9D2A8T4</accession>
<proteinExistence type="predicted"/>
<keyword evidence="2" id="KW-0812">Transmembrane</keyword>
<name>A0A9D2A8T4_9MICC</name>
<comment type="caution">
    <text evidence="3">The sequence shown here is derived from an EMBL/GenBank/DDBJ whole genome shotgun (WGS) entry which is preliminary data.</text>
</comment>
<dbReference type="Pfam" id="PF19877">
    <property type="entry name" value="DUF6350"/>
    <property type="match status" value="1"/>
</dbReference>
<dbReference type="InterPro" id="IPR045931">
    <property type="entry name" value="DUF6350"/>
</dbReference>
<evidence type="ECO:0000313" key="4">
    <source>
        <dbReference type="Proteomes" id="UP000824151"/>
    </source>
</evidence>
<sequence>MASSTAPKRSFRLPVPPLWLLGVVEAVQAVLATALLVAVPVLAMTLAGGFSGDDPVFIMNFSAQIWLIVHGVPVELALTAGAAAIGAEVLPETGWMHLVPLGFTLIPLALGWRAGARLARGSYANQLWQGLLPLVLLYGAAGAGMGVLGTAGVITVSPLTAGLCAAAVMMIGALAGCYAEARSATRMIGVDLESAVERFSQRMKWAGYYLWAVARAGVVASIAAVGLAAALFAGFVAASWMDVANAYQQLDPGFWGVVGLTLLHLGLLPNLILWMLAYATGAGFSVGEGSVLAPGTADVAAMPAVPVLAGLPDQTHPMTFAVIAVPVLAGAIAGWWLMREGENHLDDFFALRISFRPASLALSTLLMGILTGLIAALLMIGPLWISHISLGIGRLSDIGPNALISAGMLAVWVGLGAVVGHMLAPLAHQRGRRRKVSAEGSSAEGASAEGASAEGLSASRG</sequence>
<evidence type="ECO:0000313" key="3">
    <source>
        <dbReference type="EMBL" id="HIX00222.1"/>
    </source>
</evidence>
<feature type="transmembrane region" description="Helical" evidence="2">
    <location>
        <begin position="65"/>
        <end position="87"/>
    </location>
</feature>
<protein>
    <submittedName>
        <fullName evidence="3">Uncharacterized protein</fullName>
    </submittedName>
</protein>
<feature type="transmembrane region" description="Helical" evidence="2">
    <location>
        <begin position="291"/>
        <end position="311"/>
    </location>
</feature>
<feature type="transmembrane region" description="Helical" evidence="2">
    <location>
        <begin position="93"/>
        <end position="110"/>
    </location>
</feature>
<feature type="transmembrane region" description="Helical" evidence="2">
    <location>
        <begin position="208"/>
        <end position="241"/>
    </location>
</feature>
<dbReference type="Proteomes" id="UP000824151">
    <property type="component" value="Unassembled WGS sequence"/>
</dbReference>
<feature type="compositionally biased region" description="Low complexity" evidence="1">
    <location>
        <begin position="438"/>
        <end position="461"/>
    </location>
</feature>
<gene>
    <name evidence="3" type="ORF">H9871_08775</name>
</gene>
<feature type="transmembrane region" description="Helical" evidence="2">
    <location>
        <begin position="160"/>
        <end position="179"/>
    </location>
</feature>